<keyword evidence="2" id="KW-1185">Reference proteome</keyword>
<evidence type="ECO:0000313" key="1">
    <source>
        <dbReference type="EMBL" id="KAK9238766.1"/>
    </source>
</evidence>
<name>A0ACC3T548_LIPKO</name>
<evidence type="ECO:0000313" key="2">
    <source>
        <dbReference type="Proteomes" id="UP001433508"/>
    </source>
</evidence>
<organism evidence="1 2">
    <name type="scientific">Lipomyces kononenkoae</name>
    <name type="common">Yeast</name>
    <dbReference type="NCBI Taxonomy" id="34357"/>
    <lineage>
        <taxon>Eukaryota</taxon>
        <taxon>Fungi</taxon>
        <taxon>Dikarya</taxon>
        <taxon>Ascomycota</taxon>
        <taxon>Saccharomycotina</taxon>
        <taxon>Lipomycetes</taxon>
        <taxon>Lipomycetales</taxon>
        <taxon>Lipomycetaceae</taxon>
        <taxon>Lipomyces</taxon>
    </lineage>
</organism>
<comment type="caution">
    <text evidence="1">The sequence shown here is derived from an EMBL/GenBank/DDBJ whole genome shotgun (WGS) entry which is preliminary data.</text>
</comment>
<protein>
    <submittedName>
        <fullName evidence="1">Uncharacterized protein</fullName>
    </submittedName>
</protein>
<reference evidence="2" key="1">
    <citation type="journal article" date="2024" name="Front. Bioeng. Biotechnol.">
        <title>Genome-scale model development and genomic sequencing of the oleaginous clade Lipomyces.</title>
        <authorList>
            <person name="Czajka J.J."/>
            <person name="Han Y."/>
            <person name="Kim J."/>
            <person name="Mondo S.J."/>
            <person name="Hofstad B.A."/>
            <person name="Robles A."/>
            <person name="Haridas S."/>
            <person name="Riley R."/>
            <person name="LaButti K."/>
            <person name="Pangilinan J."/>
            <person name="Andreopoulos W."/>
            <person name="Lipzen A."/>
            <person name="Yan J."/>
            <person name="Wang M."/>
            <person name="Ng V."/>
            <person name="Grigoriev I.V."/>
            <person name="Spatafora J.W."/>
            <person name="Magnuson J.K."/>
            <person name="Baker S.E."/>
            <person name="Pomraning K.R."/>
        </authorList>
    </citation>
    <scope>NUCLEOTIDE SEQUENCE [LARGE SCALE GENOMIC DNA]</scope>
    <source>
        <strain evidence="2">CBS 7786</strain>
    </source>
</reference>
<sequence length="195" mass="21731">MGFLTRAVVCSGSLIGLGGFCIYQYTSPIRQDYSRPSSQQVTKQITTFNSKQNPIDWSYLSIQCSKSSFTAKPVPTAKSVMLAMFNSWVMAPERTFLKLYLSSYAPATSEVGASSFGIFDTVYSDNNDVILHWKMRNKLEGLHVIRAIDQGQHVVFQFDCVFWNPASPVAPANAITSYFHTVYAKMLLRAAVNAL</sequence>
<accession>A0ACC3T548</accession>
<dbReference type="EMBL" id="MU971352">
    <property type="protein sequence ID" value="KAK9238766.1"/>
    <property type="molecule type" value="Genomic_DNA"/>
</dbReference>
<dbReference type="Proteomes" id="UP001433508">
    <property type="component" value="Unassembled WGS sequence"/>
</dbReference>
<gene>
    <name evidence="1" type="ORF">V1525DRAFT_418215</name>
</gene>
<proteinExistence type="predicted"/>